<feature type="transmembrane region" description="Helical" evidence="1">
    <location>
        <begin position="69"/>
        <end position="90"/>
    </location>
</feature>
<gene>
    <name evidence="2" type="ORF">C1881_06380</name>
</gene>
<sequence length="211" mass="22610">MIQQVAFDVPKEIALGLASGEYVQYGGVVRDAAGHIVKHLEPADVSNDANKAMQVAAQAIQLAKENKKAAIGVLAIAGVAAAGGAVYAGVTHLQHKKEERARKTAMDDFNAAFSEYLKALGNSELTVEKIDELENAISALSGSEKGCTIEIESEQFKSLVKSVRDYTERLSKANSAKSSNVVFKLFEKKPNDISGLKECLAMQREILTQAA</sequence>
<evidence type="ECO:0000313" key="3">
    <source>
        <dbReference type="Proteomes" id="UP000253975"/>
    </source>
</evidence>
<name>A0A369LGE0_9ACTN</name>
<protein>
    <submittedName>
        <fullName evidence="2">Uncharacterized protein</fullName>
    </submittedName>
</protein>
<dbReference type="RefSeq" id="WP_114615701.1">
    <property type="nucleotide sequence ID" value="NZ_PPTO01000009.1"/>
</dbReference>
<dbReference type="AlphaFoldDB" id="A0A369LGE0"/>
<evidence type="ECO:0000313" key="2">
    <source>
        <dbReference type="EMBL" id="RDB58192.1"/>
    </source>
</evidence>
<reference evidence="2 3" key="1">
    <citation type="journal article" date="2018" name="Elife">
        <title>Discovery and characterization of a prevalent human gut bacterial enzyme sufficient for the inactivation of a family of plant toxins.</title>
        <authorList>
            <person name="Koppel N."/>
            <person name="Bisanz J.E."/>
            <person name="Pandelia M.E."/>
            <person name="Turnbaugh P.J."/>
            <person name="Balskus E.P."/>
        </authorList>
    </citation>
    <scope>NUCLEOTIDE SEQUENCE [LARGE SCALE GENOMIC DNA]</scope>
    <source>
        <strain evidence="2 3">OB21 GAM31</strain>
    </source>
</reference>
<organism evidence="2 3">
    <name type="scientific">Slackia isoflavoniconvertens</name>
    <dbReference type="NCBI Taxonomy" id="572010"/>
    <lineage>
        <taxon>Bacteria</taxon>
        <taxon>Bacillati</taxon>
        <taxon>Actinomycetota</taxon>
        <taxon>Coriobacteriia</taxon>
        <taxon>Eggerthellales</taxon>
        <taxon>Eggerthellaceae</taxon>
        <taxon>Slackia</taxon>
    </lineage>
</organism>
<dbReference type="EMBL" id="PPTO01000009">
    <property type="protein sequence ID" value="RDB58192.1"/>
    <property type="molecule type" value="Genomic_DNA"/>
</dbReference>
<comment type="caution">
    <text evidence="2">The sequence shown here is derived from an EMBL/GenBank/DDBJ whole genome shotgun (WGS) entry which is preliminary data.</text>
</comment>
<proteinExistence type="predicted"/>
<accession>A0A369LGE0</accession>
<keyword evidence="1" id="KW-1133">Transmembrane helix</keyword>
<dbReference type="Proteomes" id="UP000253975">
    <property type="component" value="Unassembled WGS sequence"/>
</dbReference>
<evidence type="ECO:0000256" key="1">
    <source>
        <dbReference type="SAM" id="Phobius"/>
    </source>
</evidence>
<keyword evidence="1" id="KW-0812">Transmembrane</keyword>
<keyword evidence="1" id="KW-0472">Membrane</keyword>